<evidence type="ECO:0000259" key="2">
    <source>
        <dbReference type="Pfam" id="PF22013"/>
    </source>
</evidence>
<dbReference type="Proteomes" id="UP000185728">
    <property type="component" value="Unassembled WGS sequence"/>
</dbReference>
<comment type="caution">
    <text evidence="3">The sequence shown here is derived from an EMBL/GenBank/DDBJ whole genome shotgun (WGS) entry which is preliminary data.</text>
</comment>
<dbReference type="InterPro" id="IPR054168">
    <property type="entry name" value="PG_1098_Fer"/>
</dbReference>
<organism evidence="3 4">
    <name type="scientific">Zobellia uliginosa</name>
    <dbReference type="NCBI Taxonomy" id="143224"/>
    <lineage>
        <taxon>Bacteria</taxon>
        <taxon>Pseudomonadati</taxon>
        <taxon>Bacteroidota</taxon>
        <taxon>Flavobacteriia</taxon>
        <taxon>Flavobacteriales</taxon>
        <taxon>Flavobacteriaceae</taxon>
        <taxon>Zobellia</taxon>
    </lineage>
</organism>
<sequence>MSVLLKKPYFELVSNKELAEQLESRKKSEKKLNTWFSTSNIYYPNKLNIEQTSSEITARYKSEIVSGKSLVDLTGGFGVDSYFFSKRIDHVFHCEINKNLSEIASHNFEVLGADNIEANAESGLDFIRNSERNFDWIYIDPSRRNDIKQRVFLLSDCQPDVIENLDLLFSKTGYILIKTAPLLDISAGINELKHIKEIHIVALNNEVKELLWVLERGFKGEVTIKTVNKTKLDDQSFSFGLDQERKCDSSFSLPLSYLYEPNAAILKSGAFKTIGHSYQLKKLQEHTHLYTSDELIDFPGRRFKIEKVLPYNKKELKRNAIRKANITTRNFPDSVADIRKKFRIKDGGEHYIFFATNLEKKATVIIGSKV</sequence>
<protein>
    <recommendedName>
        <fullName evidence="5">THUMP-like domain-containing protein</fullName>
    </recommendedName>
</protein>
<feature type="domain" description="PG-1098 ferredoxin-like" evidence="2">
    <location>
        <begin position="257"/>
        <end position="299"/>
    </location>
</feature>
<dbReference type="SUPFAM" id="SSF53335">
    <property type="entry name" value="S-adenosyl-L-methionine-dependent methyltransferases"/>
    <property type="match status" value="1"/>
</dbReference>
<evidence type="ECO:0000259" key="1">
    <source>
        <dbReference type="Pfam" id="PF18096"/>
    </source>
</evidence>
<evidence type="ECO:0008006" key="5">
    <source>
        <dbReference type="Google" id="ProtNLM"/>
    </source>
</evidence>
<dbReference type="InterPro" id="IPR041497">
    <property type="entry name" value="Thump-like"/>
</dbReference>
<dbReference type="InterPro" id="IPR029063">
    <property type="entry name" value="SAM-dependent_MTases_sf"/>
</dbReference>
<dbReference type="Gene3D" id="1.10.10.1110">
    <property type="entry name" value="Methyltransferase PG1098, N-terminal domain"/>
    <property type="match status" value="1"/>
</dbReference>
<proteinExistence type="predicted"/>
<dbReference type="EMBL" id="FTOB01000002">
    <property type="protein sequence ID" value="SIS50552.1"/>
    <property type="molecule type" value="Genomic_DNA"/>
</dbReference>
<feature type="domain" description="THUMP-like" evidence="1">
    <location>
        <begin position="300"/>
        <end position="368"/>
    </location>
</feature>
<gene>
    <name evidence="3" type="ORF">SAMN05421766_102462</name>
</gene>
<evidence type="ECO:0000313" key="4">
    <source>
        <dbReference type="Proteomes" id="UP000185728"/>
    </source>
</evidence>
<dbReference type="Gene3D" id="3.40.50.150">
    <property type="entry name" value="Vaccinia Virus protein VP39"/>
    <property type="match status" value="1"/>
</dbReference>
<name>A0ABY1KRC5_9FLAO</name>
<accession>A0ABY1KRC5</accession>
<dbReference type="Pfam" id="PF22013">
    <property type="entry name" value="PG_1098_Fer"/>
    <property type="match status" value="1"/>
</dbReference>
<keyword evidence="4" id="KW-1185">Reference proteome</keyword>
<dbReference type="RefSeq" id="WP_317042187.1">
    <property type="nucleotide sequence ID" value="NZ_FTOB01000002.1"/>
</dbReference>
<reference evidence="3 4" key="1">
    <citation type="submission" date="2017-01" db="EMBL/GenBank/DDBJ databases">
        <authorList>
            <person name="Varghese N."/>
            <person name="Submissions S."/>
        </authorList>
    </citation>
    <scope>NUCLEOTIDE SEQUENCE [LARGE SCALE GENOMIC DNA]</scope>
    <source>
        <strain evidence="3 4">DSM 2061</strain>
    </source>
</reference>
<dbReference type="Pfam" id="PF18096">
    <property type="entry name" value="Thump_like"/>
    <property type="match status" value="1"/>
</dbReference>
<evidence type="ECO:0000313" key="3">
    <source>
        <dbReference type="EMBL" id="SIS50552.1"/>
    </source>
</evidence>